<comment type="similarity">
    <text evidence="2">Belongs to the terpene synthase family.</text>
</comment>
<reference evidence="4" key="1">
    <citation type="submission" date="2023-07" db="EMBL/GenBank/DDBJ databases">
        <title>Novel species in the genus Lipingzhangella isolated from Sambhar Salt Lake.</title>
        <authorList>
            <person name="Jiya N."/>
            <person name="Kajale S."/>
            <person name="Sharma A."/>
        </authorList>
    </citation>
    <scope>NUCLEOTIDE SEQUENCE [LARGE SCALE GENOMIC DNA]</scope>
    <source>
        <strain evidence="4">LS1_29</strain>
    </source>
</reference>
<evidence type="ECO:0000256" key="2">
    <source>
        <dbReference type="RuleBase" id="RU366034"/>
    </source>
</evidence>
<dbReference type="SUPFAM" id="SSF48576">
    <property type="entry name" value="Terpenoid synthases"/>
    <property type="match status" value="1"/>
</dbReference>
<dbReference type="PANTHER" id="PTHR35201">
    <property type="entry name" value="TERPENE SYNTHASE"/>
    <property type="match status" value="1"/>
</dbReference>
<dbReference type="SFLD" id="SFLDG01020">
    <property type="entry name" value="Terpene_Cyclase_Like_2"/>
    <property type="match status" value="1"/>
</dbReference>
<dbReference type="Gene3D" id="1.10.600.10">
    <property type="entry name" value="Farnesyl Diphosphate Synthase"/>
    <property type="match status" value="1"/>
</dbReference>
<evidence type="ECO:0000256" key="1">
    <source>
        <dbReference type="ARBA" id="ARBA00023239"/>
    </source>
</evidence>
<dbReference type="EC" id="4.2.3.-" evidence="2"/>
<dbReference type="EMBL" id="JAVLVT010000001">
    <property type="protein sequence ID" value="MDS1269181.1"/>
    <property type="molecule type" value="Genomic_DNA"/>
</dbReference>
<dbReference type="Proteomes" id="UP001250214">
    <property type="component" value="Unassembled WGS sequence"/>
</dbReference>
<sequence length="321" mass="36402">MQNIDFPFPSSPRRSWDLEAAHERDLQWVTSWGLVDTNQALHRYRKWGIGALAAHAFPEAVGPDLELGANALGWFTLFDDQFDGPVGEQPKEVVNICHDLLGVLNGQHTHLDGPFRALAGALRDLWERSTHGMSDAWCGRFHRSWELTFAGFVQEAEDRVRHAAPDLSSYFHKRVRSLGTYLWCALVERLEECPVPERAWEFPALGELQYLHGELCVMVNDVFSLDRETDLGDVDGNLISLLCQDRSITVPQAVAELMPLAERTIQAINQHQARLPNIGDRLRLSAEERARLTHYATCLAAMSRGNYDWSRQTLRYRAADA</sequence>
<keyword evidence="1 2" id="KW-0456">Lyase</keyword>
<dbReference type="SFLD" id="SFLDS00005">
    <property type="entry name" value="Isoprenoid_Synthase_Type_I"/>
    <property type="match status" value="1"/>
</dbReference>
<dbReference type="RefSeq" id="WP_310910690.1">
    <property type="nucleotide sequence ID" value="NZ_JAVLVT010000001.1"/>
</dbReference>
<proteinExistence type="inferred from homology"/>
<keyword evidence="2" id="KW-0460">Magnesium</keyword>
<organism evidence="3 4">
    <name type="scientific">Lipingzhangella rawalii</name>
    <dbReference type="NCBI Taxonomy" id="2055835"/>
    <lineage>
        <taxon>Bacteria</taxon>
        <taxon>Bacillati</taxon>
        <taxon>Actinomycetota</taxon>
        <taxon>Actinomycetes</taxon>
        <taxon>Streptosporangiales</taxon>
        <taxon>Nocardiopsidaceae</taxon>
        <taxon>Lipingzhangella</taxon>
    </lineage>
</organism>
<keyword evidence="4" id="KW-1185">Reference proteome</keyword>
<protein>
    <recommendedName>
        <fullName evidence="2">Terpene synthase</fullName>
        <ecNumber evidence="2">4.2.3.-</ecNumber>
    </recommendedName>
</protein>
<comment type="caution">
    <text evidence="3">The sequence shown here is derived from an EMBL/GenBank/DDBJ whole genome shotgun (WGS) entry which is preliminary data.</text>
</comment>
<dbReference type="InterPro" id="IPR008949">
    <property type="entry name" value="Isoprenoid_synthase_dom_sf"/>
</dbReference>
<name>A0ABU2H1K2_9ACTN</name>
<accession>A0ABU2H1K2</accession>
<dbReference type="Pfam" id="PF19086">
    <property type="entry name" value="Terpene_syn_C_2"/>
    <property type="match status" value="1"/>
</dbReference>
<keyword evidence="2" id="KW-0479">Metal-binding</keyword>
<dbReference type="InterPro" id="IPR034686">
    <property type="entry name" value="Terpene_cyclase-like_2"/>
</dbReference>
<evidence type="ECO:0000313" key="4">
    <source>
        <dbReference type="Proteomes" id="UP001250214"/>
    </source>
</evidence>
<comment type="cofactor">
    <cofactor evidence="2">
        <name>Mg(2+)</name>
        <dbReference type="ChEBI" id="CHEBI:18420"/>
    </cofactor>
</comment>
<gene>
    <name evidence="3" type="ORF">RIF23_02595</name>
</gene>
<dbReference type="PANTHER" id="PTHR35201:SF4">
    <property type="entry name" value="BETA-PINACENE SYNTHASE-RELATED"/>
    <property type="match status" value="1"/>
</dbReference>
<evidence type="ECO:0000313" key="3">
    <source>
        <dbReference type="EMBL" id="MDS1269181.1"/>
    </source>
</evidence>